<sequence>MTNVAMEYSDPTFTSMLGWQSPRISFCHDIPGDRVSPEKRKREEIIDNYSTEFEFCMVQNATNPTFLDQGMISADELFLDGKLLPLHIPPQIPLQEMDDATPEDLENTTHAVSAEPEPEVKAETQSINVVQDVSLENVQSSADSGSNTIPVSPKSPKLSHRWKEIFKLGKLQVVTSKDSECQEIKKGEKKESHNHGFSLKQPLSPRSIWPFTRSSSAGDAKAASTSCSLASSRSNSAGDSNYKPKVSSAPCSRSNSGSDSKSKVRSAISSKIHMDFITKPVKNSSLSSSLSFHTDPTELVDPRIAPAQQEAFPCPSTNPAMTSTIEETQKCVDTIPKLPSTCDAIPLHQTAAKSIKKRNGHVVAKEKRSPNKSSTDGVPGSTPMRSKGCASPGRPLRMRSPSGNYGRGSPVRIIGRSAACNGSPARVGSGKFMIKNLERCTANSKNSVKSQDSMWPGRQKEGFKMSDKTNSYSNGVRVLNVPVCIGHARVGKASNNRLFNLRGLFSKKEK</sequence>
<feature type="compositionally biased region" description="Basic and acidic residues" evidence="1">
    <location>
        <begin position="182"/>
        <end position="194"/>
    </location>
</feature>
<evidence type="ECO:0000256" key="1">
    <source>
        <dbReference type="SAM" id="MobiDB-lite"/>
    </source>
</evidence>
<reference evidence="2" key="1">
    <citation type="submission" date="2007-06" db="EMBL/GenBank/DDBJ databases">
        <title>Full length cDNA sequences from Sitka Spruce (Picea sitchensis).</title>
        <authorList>
            <person name="Ralph S.G."/>
            <person name="Chun H.E."/>
            <person name="Liao N."/>
            <person name="Ali J."/>
            <person name="Reid K."/>
            <person name="Kolosova N."/>
            <person name="Cooper N."/>
            <person name="Cullis C."/>
            <person name="Jancsik S."/>
            <person name="Moore R."/>
            <person name="Mayo M."/>
            <person name="Wagner S."/>
            <person name="Holt R.A."/>
            <person name="Jones S.J.M."/>
            <person name="Marra M.A."/>
            <person name="Ritland C.E."/>
            <person name="Ritland K."/>
            <person name="Bohlmann J."/>
        </authorList>
    </citation>
    <scope>NUCLEOTIDE SEQUENCE</scope>
    <source>
        <tissue evidence="2">Bark</tissue>
    </source>
</reference>
<feature type="compositionally biased region" description="Basic and acidic residues" evidence="1">
    <location>
        <begin position="458"/>
        <end position="467"/>
    </location>
</feature>
<dbReference type="EMBL" id="EF678332">
    <property type="protein sequence ID" value="ABR18094.1"/>
    <property type="molecule type" value="mRNA"/>
</dbReference>
<feature type="region of interest" description="Disordered" evidence="1">
    <location>
        <begin position="182"/>
        <end position="203"/>
    </location>
</feature>
<feature type="region of interest" description="Disordered" evidence="1">
    <location>
        <begin position="227"/>
        <end position="265"/>
    </location>
</feature>
<organism evidence="2">
    <name type="scientific">Picea sitchensis</name>
    <name type="common">Sitka spruce</name>
    <name type="synonym">Pinus sitchensis</name>
    <dbReference type="NCBI Taxonomy" id="3332"/>
    <lineage>
        <taxon>Eukaryota</taxon>
        <taxon>Viridiplantae</taxon>
        <taxon>Streptophyta</taxon>
        <taxon>Embryophyta</taxon>
        <taxon>Tracheophyta</taxon>
        <taxon>Spermatophyta</taxon>
        <taxon>Pinopsida</taxon>
        <taxon>Pinidae</taxon>
        <taxon>Conifers I</taxon>
        <taxon>Pinales</taxon>
        <taxon>Pinaceae</taxon>
        <taxon>Picea</taxon>
    </lineage>
</organism>
<feature type="region of interest" description="Disordered" evidence="1">
    <location>
        <begin position="353"/>
        <end position="407"/>
    </location>
</feature>
<feature type="region of interest" description="Disordered" evidence="1">
    <location>
        <begin position="445"/>
        <end position="468"/>
    </location>
</feature>
<dbReference type="PANTHER" id="PTHR35132">
    <property type="entry name" value="SERINE/ARGININE REPETITIVE MATRIX-LIKE PROTEIN"/>
    <property type="match status" value="1"/>
</dbReference>
<proteinExistence type="evidence at transcript level"/>
<feature type="compositionally biased region" description="Low complexity" evidence="1">
    <location>
        <begin position="227"/>
        <end position="240"/>
    </location>
</feature>
<evidence type="ECO:0000313" key="2">
    <source>
        <dbReference type="EMBL" id="ABR18094.1"/>
    </source>
</evidence>
<accession>B8LR14</accession>
<name>B8LR14_PICSI</name>
<dbReference type="AlphaFoldDB" id="B8LR14"/>
<dbReference type="PANTHER" id="PTHR35132:SF1">
    <property type="entry name" value="SERINE_ARGININE REPETITIVE MATRIX-LIKE PROTEIN"/>
    <property type="match status" value="1"/>
</dbReference>
<protein>
    <submittedName>
        <fullName evidence="2">Uncharacterized protein</fullName>
    </submittedName>
</protein>